<gene>
    <name evidence="1" type="ORF">AAW51_3635</name>
</gene>
<evidence type="ECO:0000313" key="2">
    <source>
        <dbReference type="Proteomes" id="UP000035352"/>
    </source>
</evidence>
<organism evidence="1 2">
    <name type="scientific">Caldimonas brevitalea</name>
    <dbReference type="NCBI Taxonomy" id="413882"/>
    <lineage>
        <taxon>Bacteria</taxon>
        <taxon>Pseudomonadati</taxon>
        <taxon>Pseudomonadota</taxon>
        <taxon>Betaproteobacteria</taxon>
        <taxon>Burkholderiales</taxon>
        <taxon>Sphaerotilaceae</taxon>
        <taxon>Caldimonas</taxon>
    </lineage>
</organism>
<dbReference type="AlphaFoldDB" id="A0A0G3BSH0"/>
<proteinExistence type="predicted"/>
<dbReference type="Pfam" id="PF26125">
    <property type="entry name" value="AcrVA2-like"/>
    <property type="match status" value="1"/>
</dbReference>
<sequence length="353" mass="39301">MNALLAHQRTQATDYSGLPLPVRMRACGVLDAWQRVVDELPGIRSARLALSDPAVPFVSAHDGTVHSVRPYMKKHSDQQCNNALLDVTPWLAHWWRGGSLYEPTPALTSLLRETDWSQDLPMRYFRTPVPAMCVLPPLGEPHLCGTLDAIQVFSHGVEAVDAPAHRAITVVAHQEVSTPHPGVVSLTLMLRVQDEDEPLSAVLERTIEEVCREPDGTVNEEAAAVLRPINRELLDYVVKVLLYLGLDDAEVTQKRPYSEAPRQFSGLGRRKREERQREIEKLYDRYLLGPVALAGAGDLSDQPDAAPVDGRSAVSTHWRRGHFRLQPHGPQASLRKVMFIAPTIVRADRMPGD</sequence>
<reference evidence="1 2" key="1">
    <citation type="submission" date="2015-05" db="EMBL/GenBank/DDBJ databases">
        <authorList>
            <person name="Tang B."/>
            <person name="Yu Y."/>
        </authorList>
    </citation>
    <scope>NUCLEOTIDE SEQUENCE [LARGE SCALE GENOMIC DNA]</scope>
    <source>
        <strain evidence="1 2">DSM 7029</strain>
    </source>
</reference>
<accession>A0A0G3BSH0</accession>
<dbReference type="InterPro" id="IPR058915">
    <property type="entry name" value="AcrVA2-like"/>
</dbReference>
<name>A0A0G3BSH0_9BURK</name>
<dbReference type="EMBL" id="CP011371">
    <property type="protein sequence ID" value="AKJ30326.1"/>
    <property type="molecule type" value="Genomic_DNA"/>
</dbReference>
<dbReference type="RefSeq" id="WP_047195718.1">
    <property type="nucleotide sequence ID" value="NZ_CP011371.1"/>
</dbReference>
<dbReference type="Proteomes" id="UP000035352">
    <property type="component" value="Chromosome"/>
</dbReference>
<dbReference type="OrthoDB" id="8895745at2"/>
<dbReference type="KEGG" id="pbh:AAW51_3635"/>
<keyword evidence="2" id="KW-1185">Reference proteome</keyword>
<protein>
    <submittedName>
        <fullName evidence="1">Uncharacterized protein</fullName>
    </submittedName>
</protein>
<evidence type="ECO:0000313" key="1">
    <source>
        <dbReference type="EMBL" id="AKJ30326.1"/>
    </source>
</evidence>